<name>A0ABS5KMD3_9ACTN</name>
<keyword evidence="3" id="KW-1185">Reference proteome</keyword>
<dbReference type="Pfam" id="PF00668">
    <property type="entry name" value="Condensation"/>
    <property type="match status" value="1"/>
</dbReference>
<dbReference type="EMBL" id="JAAFYZ010000023">
    <property type="protein sequence ID" value="MBS2547176.1"/>
    <property type="molecule type" value="Genomic_DNA"/>
</dbReference>
<feature type="non-terminal residue" evidence="2">
    <location>
        <position position="446"/>
    </location>
</feature>
<proteinExistence type="predicted"/>
<evidence type="ECO:0000259" key="1">
    <source>
        <dbReference type="Pfam" id="PF00668"/>
    </source>
</evidence>
<dbReference type="PANTHER" id="PTHR45527:SF1">
    <property type="entry name" value="FATTY ACID SYNTHASE"/>
    <property type="match status" value="1"/>
</dbReference>
<dbReference type="CDD" id="cd19531">
    <property type="entry name" value="LCL_NRPS-like"/>
    <property type="match status" value="1"/>
</dbReference>
<evidence type="ECO:0000313" key="2">
    <source>
        <dbReference type="EMBL" id="MBS2547176.1"/>
    </source>
</evidence>
<dbReference type="PANTHER" id="PTHR45527">
    <property type="entry name" value="NONRIBOSOMAL PEPTIDE SYNTHETASE"/>
    <property type="match status" value="1"/>
</dbReference>
<dbReference type="SUPFAM" id="SSF52777">
    <property type="entry name" value="CoA-dependent acyltransferases"/>
    <property type="match status" value="2"/>
</dbReference>
<sequence>MTTELRTDEEFLADPSRAQRRLWVMEQIEDGAATYNIQVGLRLRGTVDLAVLQAVIDEVVRRHETLRTRLTVEDGELVQLIRAEADVPVVLSDLSGRPDPAAAWQHTAEAELRRSFDLETDLPIRVGLLRLAAEDHVLLITLDHVVCDAWSLRLLHDELVGLYPAFAAGRPSPLPEPKLQYADYAAWEASREDSPELLAQLDYWRARLGDGPPRLELYPAGAPTGTGAQSQSCSHRLPEDLVRQLEELARGEGASLFSVLLSAYGVLLSRYGRAEDFVVGSLLANRARPELEDLIGFFVNTVGLRMDLTGEPTFRELLARVHGTALDAYAHQEISFDRVVAELEPDSEPGRRQPFFDVMFQLADLTRRSVRTETLVLEPTPMASLPAPVDLVVAVLKDADGYEVVWDHRTDRLGPAEVERMQRHYVSVLRSALADPGLPVAELAFE</sequence>
<protein>
    <recommendedName>
        <fullName evidence="1">Condensation domain-containing protein</fullName>
    </recommendedName>
</protein>
<feature type="domain" description="Condensation" evidence="1">
    <location>
        <begin position="16"/>
        <end position="443"/>
    </location>
</feature>
<dbReference type="Gene3D" id="3.30.559.30">
    <property type="entry name" value="Nonribosomal peptide synthetase, condensation domain"/>
    <property type="match status" value="1"/>
</dbReference>
<accession>A0ABS5KMD3</accession>
<dbReference type="RefSeq" id="WP_230418410.1">
    <property type="nucleotide sequence ID" value="NZ_JAAFYZ010000023.1"/>
</dbReference>
<reference evidence="2 3" key="1">
    <citation type="submission" date="2020-02" db="EMBL/GenBank/DDBJ databases">
        <title>Acidophilic actinobacteria isolated from forest soil.</title>
        <authorList>
            <person name="Golinska P."/>
        </authorList>
    </citation>
    <scope>NUCLEOTIDE SEQUENCE [LARGE SCALE GENOMIC DNA]</scope>
    <source>
        <strain evidence="2 3">NL8</strain>
    </source>
</reference>
<comment type="caution">
    <text evidence="2">The sequence shown here is derived from an EMBL/GenBank/DDBJ whole genome shotgun (WGS) entry which is preliminary data.</text>
</comment>
<dbReference type="InterPro" id="IPR001242">
    <property type="entry name" value="Condensation_dom"/>
</dbReference>
<evidence type="ECO:0000313" key="3">
    <source>
        <dbReference type="Proteomes" id="UP000730482"/>
    </source>
</evidence>
<gene>
    <name evidence="2" type="ORF">KGQ19_09855</name>
</gene>
<dbReference type="InterPro" id="IPR023213">
    <property type="entry name" value="CAT-like_dom_sf"/>
</dbReference>
<dbReference type="Proteomes" id="UP000730482">
    <property type="component" value="Unassembled WGS sequence"/>
</dbReference>
<organism evidence="2 3">
    <name type="scientific">Catenulispora pinistramenti</name>
    <dbReference type="NCBI Taxonomy" id="2705254"/>
    <lineage>
        <taxon>Bacteria</taxon>
        <taxon>Bacillati</taxon>
        <taxon>Actinomycetota</taxon>
        <taxon>Actinomycetes</taxon>
        <taxon>Catenulisporales</taxon>
        <taxon>Catenulisporaceae</taxon>
        <taxon>Catenulispora</taxon>
    </lineage>
</organism>
<dbReference type="Gene3D" id="3.30.559.10">
    <property type="entry name" value="Chloramphenicol acetyltransferase-like domain"/>
    <property type="match status" value="1"/>
</dbReference>